<sequence length="1120" mass="128702">MMNIDNRSYVTFVPLYGLTHLYITCIILGIIIICTIIGNIFVVIAILIDRQLQRVSNYLILSLAVADLMVAILVMPVSALNEVSEKWWLGVPLCDIWIIMDVLCCTSSILHLVAIAIDRYWAITCVTYIRDQKKKPIYIMLIIIWILSLIISLPTRFHKSRNDQLYNDVYYAGECNINKDYIFTIFSTVGAFYLPMTFLIGIYVKIYQAARRRIRRRTLRAFSIVTSSSNKLTRTFTDLHESDGDDEHHNSNRKHFFERCSICVTNLFLNSCPLRVFTESSPSPTSNEYLDMTSSNSEKETSSPYFSVDTVGCSDKYSMITYSHHLNQQNIMMSPTECPNTETLNENDIMEDCNSSMNYPNSTLYASKTMIHNELNDRCCLHLNSYFHQNDSTDDCLKQINNEMIGPNNSCSCSTMKIHNDHDLTDRMSMSGRTSTEDVTKIKETDFQSVKSFNRCLSPKDYERSKKKTIVEMNYNLKHNSNISEMKKIENQSESVQLYEASPQLKSIMITPKKFNKELCIPSPILFDSEEITNHLTYLQIPFCDDIDPSHDSIKLCNELNHSHDHIQSNLYPISPYLSSNESLISTYSYMIFYEQSFNQIRPPLCYDLYEYHKIDQNQIKDFNLKPFHQHITQFNQTNYYNNNINNNNNNNSNDNNVIDNNSHKISNNSNSINSNNYTTNNNTNNNSNNISNSDNNSNNNGGNNSKNNIINNSNNNSNSKNYTTYNNFIINNNNTNNNIISNNNSNNISNSDNNSNNNGGNNSKNNIINNSNNNSNSKNYTTYNNFIINNNNTNNNIISNNNSNNISNSDNNSNNNGGNNSKNNIINNSNNNSNSKNYTTYNNFIINNNNTNNNNNNSISNSNNRNNTINNNYKNSSDNKSNNNNGNNGKNNNINNSNNNTNSKNYTTNNNIINSNNNRKNNNNINNISNNNNSNSNNDSNNNAGNNSNNNNIQNINNNIKKSNNNDNGSKYTINNFINNSNNTTNTNNSKQFLKEPLHLKVNSFKSITIHHLNEMELYHERIECHHESKAARTLTIITSCFLLCWLPFFLYTLILPFCLIKCNKYHFIESFLLWLGYLNSLFNPIIYTIFSPNFRNAFKKILYHIYLIIFKKKKIFFL</sequence>
<dbReference type="GO" id="GO:0007268">
    <property type="term" value="P:chemical synaptic transmission"/>
    <property type="evidence" value="ECO:0007669"/>
    <property type="project" value="TreeGrafter"/>
</dbReference>
<evidence type="ECO:0000256" key="4">
    <source>
        <dbReference type="ARBA" id="ARBA00022989"/>
    </source>
</evidence>
<proteinExistence type="inferred from homology"/>
<dbReference type="SUPFAM" id="SSF81321">
    <property type="entry name" value="Family A G protein-coupled receptor-like"/>
    <property type="match status" value="2"/>
</dbReference>
<dbReference type="GO" id="GO:0030594">
    <property type="term" value="F:neurotransmitter receptor activity"/>
    <property type="evidence" value="ECO:0007669"/>
    <property type="project" value="TreeGrafter"/>
</dbReference>
<dbReference type="Gene3D" id="1.20.1070.10">
    <property type="entry name" value="Rhodopsin 7-helix transmembrane proteins"/>
    <property type="match status" value="2"/>
</dbReference>
<keyword evidence="6 11" id="KW-0472">Membrane</keyword>
<evidence type="ECO:0000256" key="8">
    <source>
        <dbReference type="ARBA" id="ARBA00023224"/>
    </source>
</evidence>
<keyword evidence="7 9" id="KW-0675">Receptor</keyword>
<feature type="transmembrane region" description="Helical" evidence="11">
    <location>
        <begin position="20"/>
        <end position="48"/>
    </location>
</feature>
<feature type="transmembrane region" description="Helical" evidence="11">
    <location>
        <begin position="137"/>
        <end position="157"/>
    </location>
</feature>
<dbReference type="GO" id="GO:0007198">
    <property type="term" value="P:adenylate cyclase-inhibiting serotonin receptor signaling pathway"/>
    <property type="evidence" value="ECO:0007669"/>
    <property type="project" value="TreeGrafter"/>
</dbReference>
<name>A0AA85FXK3_9TREM</name>
<keyword evidence="4 11" id="KW-1133">Transmembrane helix</keyword>
<feature type="transmembrane region" description="Helical" evidence="11">
    <location>
        <begin position="55"/>
        <end position="76"/>
    </location>
</feature>
<comment type="similarity">
    <text evidence="9">Belongs to the G-protein coupled receptor 1 family.</text>
</comment>
<evidence type="ECO:0000256" key="10">
    <source>
        <dbReference type="SAM" id="MobiDB-lite"/>
    </source>
</evidence>
<evidence type="ECO:0000256" key="9">
    <source>
        <dbReference type="RuleBase" id="RU000688"/>
    </source>
</evidence>
<feature type="region of interest" description="Disordered" evidence="10">
    <location>
        <begin position="742"/>
        <end position="777"/>
    </location>
</feature>
<dbReference type="GO" id="GO:0045202">
    <property type="term" value="C:synapse"/>
    <property type="evidence" value="ECO:0007669"/>
    <property type="project" value="GOC"/>
</dbReference>
<protein>
    <recommendedName>
        <fullName evidence="12">G-protein coupled receptors family 1 profile domain-containing protein</fullName>
    </recommendedName>
</protein>
<evidence type="ECO:0000256" key="7">
    <source>
        <dbReference type="ARBA" id="ARBA00023170"/>
    </source>
</evidence>
<dbReference type="InterPro" id="IPR017452">
    <property type="entry name" value="GPCR_Rhodpsn_7TM"/>
</dbReference>
<feature type="compositionally biased region" description="Polar residues" evidence="10">
    <location>
        <begin position="279"/>
        <end position="296"/>
    </location>
</feature>
<evidence type="ECO:0000256" key="3">
    <source>
        <dbReference type="ARBA" id="ARBA00022692"/>
    </source>
</evidence>
<dbReference type="GO" id="GO:0007187">
    <property type="term" value="P:G protein-coupled receptor signaling pathway, coupled to cyclic nucleotide second messenger"/>
    <property type="evidence" value="ECO:0007669"/>
    <property type="project" value="TreeGrafter"/>
</dbReference>
<evidence type="ECO:0000256" key="2">
    <source>
        <dbReference type="ARBA" id="ARBA00022475"/>
    </source>
</evidence>
<reference evidence="14" key="2">
    <citation type="submission" date="2023-11" db="UniProtKB">
        <authorList>
            <consortium name="WormBaseParasite"/>
        </authorList>
    </citation>
    <scope>IDENTIFICATION</scope>
</reference>
<feature type="domain" description="G-protein coupled receptors family 1 profile" evidence="12">
    <location>
        <begin position="38"/>
        <end position="236"/>
    </location>
</feature>
<reference evidence="13" key="1">
    <citation type="submission" date="2022-06" db="EMBL/GenBank/DDBJ databases">
        <authorList>
            <person name="Berger JAMES D."/>
            <person name="Berger JAMES D."/>
        </authorList>
    </citation>
    <scope>NUCLEOTIDE SEQUENCE [LARGE SCALE GENOMIC DNA]</scope>
</reference>
<feature type="region of interest" description="Disordered" evidence="10">
    <location>
        <begin position="640"/>
        <end position="719"/>
    </location>
</feature>
<keyword evidence="8 9" id="KW-0807">Transducer</keyword>
<feature type="region of interest" description="Disordered" evidence="10">
    <location>
        <begin position="853"/>
        <end position="969"/>
    </location>
</feature>
<dbReference type="WBParaSite" id="SRDH1_69130.1">
    <property type="protein sequence ID" value="SRDH1_69130.1"/>
    <property type="gene ID" value="SRDH1_69130"/>
</dbReference>
<evidence type="ECO:0000259" key="12">
    <source>
        <dbReference type="PROSITE" id="PS50262"/>
    </source>
</evidence>
<keyword evidence="5 9" id="KW-0297">G-protein coupled receptor</keyword>
<dbReference type="PANTHER" id="PTHR24247">
    <property type="entry name" value="5-HYDROXYTRYPTAMINE RECEPTOR"/>
    <property type="match status" value="1"/>
</dbReference>
<dbReference type="GO" id="GO:0004993">
    <property type="term" value="F:G protein-coupled serotonin receptor activity"/>
    <property type="evidence" value="ECO:0007669"/>
    <property type="project" value="TreeGrafter"/>
</dbReference>
<evidence type="ECO:0000256" key="11">
    <source>
        <dbReference type="SAM" id="Phobius"/>
    </source>
</evidence>
<keyword evidence="13" id="KW-1185">Reference proteome</keyword>
<dbReference type="PROSITE" id="PS00237">
    <property type="entry name" value="G_PROTEIN_RECEP_F1_1"/>
    <property type="match status" value="1"/>
</dbReference>
<evidence type="ECO:0000256" key="6">
    <source>
        <dbReference type="ARBA" id="ARBA00023136"/>
    </source>
</evidence>
<evidence type="ECO:0000256" key="1">
    <source>
        <dbReference type="ARBA" id="ARBA00004651"/>
    </source>
</evidence>
<evidence type="ECO:0000313" key="13">
    <source>
        <dbReference type="Proteomes" id="UP000050792"/>
    </source>
</evidence>
<feature type="transmembrane region" description="Helical" evidence="11">
    <location>
        <begin position="181"/>
        <end position="207"/>
    </location>
</feature>
<comment type="subcellular location">
    <subcellularLocation>
        <location evidence="1">Cell membrane</location>
        <topology evidence="1">Multi-pass membrane protein</topology>
    </subcellularLocation>
</comment>
<feature type="transmembrane region" description="Helical" evidence="11">
    <location>
        <begin position="1032"/>
        <end position="1053"/>
    </location>
</feature>
<dbReference type="PRINTS" id="PR00237">
    <property type="entry name" value="GPCRRHODOPSN"/>
</dbReference>
<dbReference type="GO" id="GO:0005886">
    <property type="term" value="C:plasma membrane"/>
    <property type="evidence" value="ECO:0007669"/>
    <property type="project" value="UniProtKB-SubCell"/>
</dbReference>
<dbReference type="AlphaFoldDB" id="A0AA85FXK3"/>
<keyword evidence="2" id="KW-1003">Cell membrane</keyword>
<feature type="region of interest" description="Disordered" evidence="10">
    <location>
        <begin position="279"/>
        <end position="301"/>
    </location>
</feature>
<dbReference type="GO" id="GO:0030425">
    <property type="term" value="C:dendrite"/>
    <property type="evidence" value="ECO:0007669"/>
    <property type="project" value="TreeGrafter"/>
</dbReference>
<feature type="transmembrane region" description="Helical" evidence="11">
    <location>
        <begin position="96"/>
        <end position="117"/>
    </location>
</feature>
<dbReference type="PROSITE" id="PS50262">
    <property type="entry name" value="G_PROTEIN_RECEP_F1_2"/>
    <property type="match status" value="2"/>
</dbReference>
<feature type="transmembrane region" description="Helical" evidence="11">
    <location>
        <begin position="1073"/>
        <end position="1092"/>
    </location>
</feature>
<dbReference type="PANTHER" id="PTHR24247:SF241">
    <property type="entry name" value="5-HYDROXYTRYPTAMINE RECEPTOR 2A-RELATED"/>
    <property type="match status" value="1"/>
</dbReference>
<dbReference type="Proteomes" id="UP000050792">
    <property type="component" value="Unassembled WGS sequence"/>
</dbReference>
<dbReference type="InterPro" id="IPR000276">
    <property type="entry name" value="GPCR_Rhodpsn"/>
</dbReference>
<evidence type="ECO:0000256" key="5">
    <source>
        <dbReference type="ARBA" id="ARBA00023040"/>
    </source>
</evidence>
<evidence type="ECO:0000313" key="14">
    <source>
        <dbReference type="WBParaSite" id="SRDH1_69130.1"/>
    </source>
</evidence>
<feature type="region of interest" description="Disordered" evidence="10">
    <location>
        <begin position="800"/>
        <end position="835"/>
    </location>
</feature>
<feature type="domain" description="G-protein coupled receptors family 1 profile" evidence="12">
    <location>
        <begin position="1029"/>
        <end position="1089"/>
    </location>
</feature>
<organism evidence="13 14">
    <name type="scientific">Schistosoma rodhaini</name>
    <dbReference type="NCBI Taxonomy" id="6188"/>
    <lineage>
        <taxon>Eukaryota</taxon>
        <taxon>Metazoa</taxon>
        <taxon>Spiralia</taxon>
        <taxon>Lophotrochozoa</taxon>
        <taxon>Platyhelminthes</taxon>
        <taxon>Trematoda</taxon>
        <taxon>Digenea</taxon>
        <taxon>Strigeidida</taxon>
        <taxon>Schistosomatoidea</taxon>
        <taxon>Schistosomatidae</taxon>
        <taxon>Schistosoma</taxon>
    </lineage>
</organism>
<keyword evidence="3 9" id="KW-0812">Transmembrane</keyword>
<dbReference type="Pfam" id="PF00001">
    <property type="entry name" value="7tm_1"/>
    <property type="match status" value="2"/>
</dbReference>
<accession>A0AA85FXK3</accession>